<keyword evidence="5" id="KW-0539">Nucleus</keyword>
<feature type="compositionally biased region" description="Basic and acidic residues" evidence="6">
    <location>
        <begin position="369"/>
        <end position="412"/>
    </location>
</feature>
<dbReference type="InterPro" id="IPR026736">
    <property type="entry name" value="Virilizer"/>
</dbReference>
<dbReference type="EMBL" id="JAPWTJ010000471">
    <property type="protein sequence ID" value="KAJ8978120.1"/>
    <property type="molecule type" value="Genomic_DNA"/>
</dbReference>
<keyword evidence="3" id="KW-0507">mRNA processing</keyword>
<evidence type="ECO:0000313" key="9">
    <source>
        <dbReference type="Proteomes" id="UP001162164"/>
    </source>
</evidence>
<evidence type="ECO:0000256" key="1">
    <source>
        <dbReference type="ARBA" id="ARBA00004123"/>
    </source>
</evidence>
<dbReference type="Pfam" id="PF15912">
    <property type="entry name" value="VIR_N"/>
    <property type="match status" value="1"/>
</dbReference>
<sequence>MTEQVELLFFDTFAHDNTEEINLDLVQFPKPVYVTEVRIIPLGARVQADFPGGVRLGATNPSQFQIEFFVNDLGKPGASTFETLGGFEYDQNGCINLECMPDESIRKIPTDGLVLKGWYTTITLAVYGTLTNNITEQIIQPVVNPALPAQPNTIADAQQIISGTTIEPEWQQEPIPSVPLDYNAQPAPQYHQPYAQTDSYSQEFTEYYSDVPKDPRSYHHTPESDWDSKGRTRMPEGERDRDRERTRESYQKTGGTDRDHGRSDIDRRDRDRERRYSRSESRDRERQSREYRDIDREREHDVDWNEHERPDYRSERSEHDWSERGDRGHDRDRDRSDRYKHDDYRRSQRGKKRPRTPPMQSPKRPHTPHLADQKDMPSVETEKQTEEDIEKARKDKEIKEESKTKSPVKEVKEVYTSPAEETMKMDVEEFEPILSDEDILDDNEHYQDIDYDYSTYTNNDDIIKLFVPGVTDLKKYPKLRSFMIKNNCIEIEDSLKVAVGIADDYFKSSITKYVVETFDKLNTEIKEEFIHLCEKLISTIGPSTVFCDIAKLYVDTKSMNPQSLNKNDKELTEQVHCIIETVMEWLKIALNYELANIQDQPAYKIRHIKCGIRLADWCCTSLEFIKIMWQTDFNIHKELMNLYEQEFMALSIKLMILKTLDTYLHHKFAIEKFLLGTTILQKMHSILIKLRNVSYDIPAEEINLITKSLNEILNFCQCDPFTVYQPKRFLPVSSQFEILRSSTNNILVEYFKMFNLLQCFLLLLTYPSTLNLPLIKTPIFEIISTLLDSVEGLQYLSENCDTLNVLLKCLLRTDEELQYGIQECIEERSHYLGLRIAYKIQALYHIECLSAIGKKYNFDYDASEIIDEFHGLFCLSFSPVGKVCSAEVLGMNDNIRCLLPFLEGIFLKDKSESQLIKIKKSPGIAYIIDLITLAVTATLNVTLLEKHSKFMFQVINQQDIFDDAEVNKLRLLHSYLIPFENGGTLEYDNISAYVDIIDKQIENLMGSIGPITTSLRIIQHLGISKYSQRSAVISDNPLGQYIELKYKHVILQLFSLDGMTILSRLLQKICEHFDQPSLHSSIFVSNQGIHILNIIDHTISLLKQMLAYVIQCRNVNFKDLTTIPIFLQTYNLLNSYPSSAPGYSLSQTVRTKITDALLVYTQPVSDEVKENDSLNKTLWTQMCGEVIKYSMSSPHTFISGLLIFSELLPLPLPVQTGDDLSKDEISWIINLRKLWSAHLHPHTGVIQEMINKLCISTQPQLLNLLRRICVQISDLAANSAIMIARGILDNVYNALIPKEDTKIGPCNSYVARLLNFLACLVTHNTIKCAVLYLLHTNTAVTLKTDEKYVTLIPAFAQVIKNNFNTNSHVQSQECILSIIQSFCDIEITLMQHPVDGFAELSSETYIANAMPIKEHLLLFIHMMGEHLMAENSFVTYLPIVRTLLLLTEHDYGFYHLKEYLLKKADFFSVLLNNLANNFSPDNAECLSTLNTLVEFLRVCVTTDEETEPNLCYTARKIKLTLGEMKALIGWPAEDKKPESHHLITVENILKKVAEENNTFESFLEGVSSLLKLLDDNPPEEPKETFLKYSADACDERLTARYWLAVPSEEEMVIWKTVTCDILEICRQNLKQDYNLVKELMKN</sequence>
<organism evidence="8 9">
    <name type="scientific">Molorchus minor</name>
    <dbReference type="NCBI Taxonomy" id="1323400"/>
    <lineage>
        <taxon>Eukaryota</taxon>
        <taxon>Metazoa</taxon>
        <taxon>Ecdysozoa</taxon>
        <taxon>Arthropoda</taxon>
        <taxon>Hexapoda</taxon>
        <taxon>Insecta</taxon>
        <taxon>Pterygota</taxon>
        <taxon>Neoptera</taxon>
        <taxon>Endopterygota</taxon>
        <taxon>Coleoptera</taxon>
        <taxon>Polyphaga</taxon>
        <taxon>Cucujiformia</taxon>
        <taxon>Chrysomeloidea</taxon>
        <taxon>Cerambycidae</taxon>
        <taxon>Lamiinae</taxon>
        <taxon>Monochamini</taxon>
        <taxon>Molorchus</taxon>
    </lineage>
</organism>
<comment type="subcellular location">
    <subcellularLocation>
        <location evidence="1">Nucleus</location>
    </subcellularLocation>
</comment>
<protein>
    <recommendedName>
        <fullName evidence="7">Virilizer N-terminal domain-containing protein</fullName>
    </recommendedName>
</protein>
<evidence type="ECO:0000256" key="5">
    <source>
        <dbReference type="ARBA" id="ARBA00023242"/>
    </source>
</evidence>
<evidence type="ECO:0000259" key="7">
    <source>
        <dbReference type="Pfam" id="PF15912"/>
    </source>
</evidence>
<feature type="compositionally biased region" description="Basic and acidic residues" evidence="6">
    <location>
        <begin position="211"/>
        <end position="346"/>
    </location>
</feature>
<proteinExistence type="inferred from homology"/>
<accession>A0ABQ9JJ75</accession>
<gene>
    <name evidence="8" type="ORF">NQ317_014175</name>
</gene>
<dbReference type="PANTHER" id="PTHR23185:SF0">
    <property type="entry name" value="PROTEIN VIRILIZER HOMOLOG"/>
    <property type="match status" value="1"/>
</dbReference>
<keyword evidence="4" id="KW-0508">mRNA splicing</keyword>
<dbReference type="Proteomes" id="UP001162164">
    <property type="component" value="Unassembled WGS sequence"/>
</dbReference>
<evidence type="ECO:0000256" key="4">
    <source>
        <dbReference type="ARBA" id="ARBA00023187"/>
    </source>
</evidence>
<comment type="caution">
    <text evidence="8">The sequence shown here is derived from an EMBL/GenBank/DDBJ whole genome shotgun (WGS) entry which is preliminary data.</text>
</comment>
<evidence type="ECO:0000313" key="8">
    <source>
        <dbReference type="EMBL" id="KAJ8978120.1"/>
    </source>
</evidence>
<comment type="similarity">
    <text evidence="2">Belongs to the vir family.</text>
</comment>
<keyword evidence="9" id="KW-1185">Reference proteome</keyword>
<feature type="region of interest" description="Disordered" evidence="6">
    <location>
        <begin position="210"/>
        <end position="412"/>
    </location>
</feature>
<evidence type="ECO:0000256" key="3">
    <source>
        <dbReference type="ARBA" id="ARBA00022664"/>
    </source>
</evidence>
<name>A0ABQ9JJ75_9CUCU</name>
<dbReference type="InterPro" id="IPR031801">
    <property type="entry name" value="VIR_N"/>
</dbReference>
<reference evidence="8" key="1">
    <citation type="journal article" date="2023" name="Insect Mol. Biol.">
        <title>Genome sequencing provides insights into the evolution of gene families encoding plant cell wall-degrading enzymes in longhorned beetles.</title>
        <authorList>
            <person name="Shin N.R."/>
            <person name="Okamura Y."/>
            <person name="Kirsch R."/>
            <person name="Pauchet Y."/>
        </authorList>
    </citation>
    <scope>NUCLEOTIDE SEQUENCE</scope>
    <source>
        <strain evidence="8">MMC_N1</strain>
    </source>
</reference>
<feature type="domain" description="Virilizer N-terminal" evidence="7">
    <location>
        <begin position="4"/>
        <end position="274"/>
    </location>
</feature>
<evidence type="ECO:0000256" key="6">
    <source>
        <dbReference type="SAM" id="MobiDB-lite"/>
    </source>
</evidence>
<dbReference type="PANTHER" id="PTHR23185">
    <property type="entry name" value="PROTEIN VIRILIZER HOMOLOG"/>
    <property type="match status" value="1"/>
</dbReference>
<evidence type="ECO:0000256" key="2">
    <source>
        <dbReference type="ARBA" id="ARBA00008371"/>
    </source>
</evidence>